<sequence>MPQRKTCKIYKTCQHVPCGEMMNRCKPSYCSKSSKNWGICNITKKECPNQRNCRMVKNRISTDQVLVTILHQKMPYIWRHLDRKTRRKMIRLARKPIRVLDIPKFID</sequence>
<dbReference type="AlphaFoldDB" id="A0A6C0D4N5"/>
<proteinExistence type="predicted"/>
<protein>
    <submittedName>
        <fullName evidence="1">Uncharacterized protein</fullName>
    </submittedName>
</protein>
<evidence type="ECO:0000313" key="1">
    <source>
        <dbReference type="EMBL" id="QHT11230.1"/>
    </source>
</evidence>
<dbReference type="EMBL" id="MN739532">
    <property type="protein sequence ID" value="QHT11230.1"/>
    <property type="molecule type" value="Genomic_DNA"/>
</dbReference>
<accession>A0A6C0D4N5</accession>
<organism evidence="1">
    <name type="scientific">viral metagenome</name>
    <dbReference type="NCBI Taxonomy" id="1070528"/>
    <lineage>
        <taxon>unclassified sequences</taxon>
        <taxon>metagenomes</taxon>
        <taxon>organismal metagenomes</taxon>
    </lineage>
</organism>
<reference evidence="1" key="1">
    <citation type="journal article" date="2020" name="Nature">
        <title>Giant virus diversity and host interactions through global metagenomics.</title>
        <authorList>
            <person name="Schulz F."/>
            <person name="Roux S."/>
            <person name="Paez-Espino D."/>
            <person name="Jungbluth S."/>
            <person name="Walsh D.A."/>
            <person name="Denef V.J."/>
            <person name="McMahon K.D."/>
            <person name="Konstantinidis K.T."/>
            <person name="Eloe-Fadrosh E.A."/>
            <person name="Kyrpides N.C."/>
            <person name="Woyke T."/>
        </authorList>
    </citation>
    <scope>NUCLEOTIDE SEQUENCE</scope>
    <source>
        <strain evidence="1">GVMAG-M-3300023174-111</strain>
    </source>
</reference>
<name>A0A6C0D4N5_9ZZZZ</name>